<evidence type="ECO:0000313" key="1">
    <source>
        <dbReference type="EMBL" id="QHA07521.1"/>
    </source>
</evidence>
<evidence type="ECO:0000313" key="2">
    <source>
        <dbReference type="Proteomes" id="UP000436138"/>
    </source>
</evidence>
<organism evidence="1 2">
    <name type="scientific">Streptomyces broussonetiae</name>
    <dbReference type="NCBI Taxonomy" id="2686304"/>
    <lineage>
        <taxon>Bacteria</taxon>
        <taxon>Bacillati</taxon>
        <taxon>Actinomycetota</taxon>
        <taxon>Actinomycetes</taxon>
        <taxon>Kitasatosporales</taxon>
        <taxon>Streptomycetaceae</taxon>
        <taxon>Streptomyces</taxon>
    </lineage>
</organism>
<gene>
    <name evidence="1" type="ORF">GQF42_33195</name>
</gene>
<dbReference type="RefSeq" id="WP_158926094.1">
    <property type="nucleotide sequence ID" value="NZ_CP047020.1"/>
</dbReference>
<dbReference type="Pfam" id="PF00494">
    <property type="entry name" value="SQS_PSY"/>
    <property type="match status" value="1"/>
</dbReference>
<keyword evidence="2" id="KW-1185">Reference proteome</keyword>
<sequence>MPRWSTALTEAGITDPTLRRAYDAQRDLVRKFAVHQYLAARLLLPGKLHASVVALVAFMHETDERIDAGEVGARKEALGSWHREVGAALDAVPGPQDPASALLRALADTARRCPHTAARVHEFLDGAPVEAEWTGFDSEADYQAYIDSYSLPALMLTASLLDPAPTAGGDGLFRQGCRALIEGWQRIDFLADLAEDAEQGRIGIAREELDRYGLTVEDLRSKSPACVPALGRLVGAQADLAETALTTCRRLPGLVDAPYRPFLRALISLQVLHLQAVRRKGGSLLHGGARPSIPAALRVLAREYHAARGVRRPSR</sequence>
<dbReference type="Gene3D" id="1.10.600.10">
    <property type="entry name" value="Farnesyl Diphosphate Synthase"/>
    <property type="match status" value="1"/>
</dbReference>
<proteinExistence type="predicted"/>
<name>A0A6I6NAG2_9ACTN</name>
<reference evidence="1 2" key="1">
    <citation type="submission" date="2019-12" db="EMBL/GenBank/DDBJ databases">
        <title>Streptomyces sp. strain T44 isolated from rhizosphere soil of Broussonetia papyrifera.</title>
        <authorList>
            <person name="Mo P."/>
        </authorList>
    </citation>
    <scope>NUCLEOTIDE SEQUENCE [LARGE SCALE GENOMIC DNA]</scope>
    <source>
        <strain evidence="1 2">T44</strain>
    </source>
</reference>
<dbReference type="KEGG" id="sbro:GQF42_33195"/>
<protein>
    <recommendedName>
        <fullName evidence="3">Squalene/phytoene synthase family protein</fullName>
    </recommendedName>
</protein>
<dbReference type="InterPro" id="IPR002060">
    <property type="entry name" value="Squ/phyt_synthse"/>
</dbReference>
<dbReference type="EMBL" id="CP047020">
    <property type="protein sequence ID" value="QHA07521.1"/>
    <property type="molecule type" value="Genomic_DNA"/>
</dbReference>
<accession>A0A6I6NAG2</accession>
<evidence type="ECO:0008006" key="3">
    <source>
        <dbReference type="Google" id="ProtNLM"/>
    </source>
</evidence>
<dbReference type="Proteomes" id="UP000436138">
    <property type="component" value="Chromosome"/>
</dbReference>
<dbReference type="AlphaFoldDB" id="A0A6I6NAG2"/>
<dbReference type="PANTHER" id="PTHR31480">
    <property type="entry name" value="BIFUNCTIONAL LYCOPENE CYCLASE/PHYTOENE SYNTHASE"/>
    <property type="match status" value="1"/>
</dbReference>
<dbReference type="GO" id="GO:0016765">
    <property type="term" value="F:transferase activity, transferring alkyl or aryl (other than methyl) groups"/>
    <property type="evidence" value="ECO:0007669"/>
    <property type="project" value="UniProtKB-ARBA"/>
</dbReference>
<dbReference type="SUPFAM" id="SSF48576">
    <property type="entry name" value="Terpenoid synthases"/>
    <property type="match status" value="1"/>
</dbReference>
<dbReference type="InterPro" id="IPR008949">
    <property type="entry name" value="Isoprenoid_synthase_dom_sf"/>
</dbReference>